<name>A0A6J8EMX7_MYTCO</name>
<evidence type="ECO:0000256" key="1">
    <source>
        <dbReference type="SAM" id="MobiDB-lite"/>
    </source>
</evidence>
<keyword evidence="5" id="KW-1185">Reference proteome</keyword>
<dbReference type="InterPro" id="IPR016591">
    <property type="entry name" value="Suppressor_of_fused_euk"/>
</dbReference>
<dbReference type="OrthoDB" id="10038834at2759"/>
<feature type="region of interest" description="Disordered" evidence="1">
    <location>
        <begin position="1"/>
        <end position="20"/>
    </location>
</feature>
<evidence type="ECO:0000259" key="3">
    <source>
        <dbReference type="Pfam" id="PF12470"/>
    </source>
</evidence>
<dbReference type="InterPro" id="IPR024314">
    <property type="entry name" value="SUFU_C"/>
</dbReference>
<dbReference type="Pfam" id="PF05076">
    <property type="entry name" value="SUFU"/>
    <property type="match status" value="1"/>
</dbReference>
<dbReference type="InterPro" id="IPR020941">
    <property type="entry name" value="SUFU-like_domain"/>
</dbReference>
<dbReference type="PIRSF" id="PIRSF011844">
    <property type="entry name" value="Suppressor_of_fused_protein"/>
    <property type="match status" value="1"/>
</dbReference>
<proteinExistence type="predicted"/>
<feature type="compositionally biased region" description="Basic and acidic residues" evidence="1">
    <location>
        <begin position="413"/>
        <end position="431"/>
    </location>
</feature>
<dbReference type="InterPro" id="IPR038489">
    <property type="entry name" value="SUFU_C_sf"/>
</dbReference>
<dbReference type="PANTHER" id="PTHR10928">
    <property type="entry name" value="SUPPRESSOR OF FUSED"/>
    <property type="match status" value="1"/>
</dbReference>
<accession>A0A6J8EMX7</accession>
<feature type="compositionally biased region" description="Polar residues" evidence="1">
    <location>
        <begin position="344"/>
        <end position="355"/>
    </location>
</feature>
<feature type="region of interest" description="Disordered" evidence="1">
    <location>
        <begin position="343"/>
        <end position="370"/>
    </location>
</feature>
<feature type="domain" description="Suppressor of fused C-terminal" evidence="3">
    <location>
        <begin position="336"/>
        <end position="556"/>
    </location>
</feature>
<dbReference type="InterPro" id="IPR037181">
    <property type="entry name" value="SUFU_N"/>
</dbReference>
<dbReference type="GO" id="GO:0005737">
    <property type="term" value="C:cytoplasm"/>
    <property type="evidence" value="ECO:0007669"/>
    <property type="project" value="TreeGrafter"/>
</dbReference>
<gene>
    <name evidence="4" type="ORF">MCOR_54063</name>
</gene>
<dbReference type="PANTHER" id="PTHR10928:SF2">
    <property type="entry name" value="SUPPRESSOR OF FUSED HOMOLOG"/>
    <property type="match status" value="1"/>
</dbReference>
<dbReference type="Proteomes" id="UP000507470">
    <property type="component" value="Unassembled WGS sequence"/>
</dbReference>
<feature type="region of interest" description="Disordered" evidence="1">
    <location>
        <begin position="404"/>
        <end position="439"/>
    </location>
</feature>
<feature type="domain" description="Suppressor of fused-like" evidence="2">
    <location>
        <begin position="142"/>
        <end position="322"/>
    </location>
</feature>
<organism evidence="4 5">
    <name type="scientific">Mytilus coruscus</name>
    <name type="common">Sea mussel</name>
    <dbReference type="NCBI Taxonomy" id="42192"/>
    <lineage>
        <taxon>Eukaryota</taxon>
        <taxon>Metazoa</taxon>
        <taxon>Spiralia</taxon>
        <taxon>Lophotrochozoa</taxon>
        <taxon>Mollusca</taxon>
        <taxon>Bivalvia</taxon>
        <taxon>Autobranchia</taxon>
        <taxon>Pteriomorphia</taxon>
        <taxon>Mytilida</taxon>
        <taxon>Mytiloidea</taxon>
        <taxon>Mytilidae</taxon>
        <taxon>Mytilinae</taxon>
        <taxon>Mytilus</taxon>
    </lineage>
</organism>
<evidence type="ECO:0000313" key="4">
    <source>
        <dbReference type="EMBL" id="CAC5421989.1"/>
    </source>
</evidence>
<sequence length="561" mass="63698">MVGDIKTNPGPERSSSSSSLNNTLDNTISLCNLKFRSIRNKIDFLHDFAEDIDILLLTETHLDERINDCTIFLESFSNIIQQKDRTNAGGGLLIYAKDEIRMSSIPITPPGLEAIYNACRRQYQDQPNPLQVTALVKYWLGGPDPLDYISMYSNPGDENRGIPPHWHYISYGLSDLHGDGRVHDHQFRMNGNEGPSGFGFELTFRLKREQGETNPPTWPATLMQALSRYVFQTENVLYSGDHVPWNMPLDGSESRIQHMLMAEDAQLLPISTPFGSVNFVQIIGLCEEELRAAQHWNGPGVIELVRSIPCAGGPWLITDMRRGETIFEIDPHLQDRVDQGIETEGSNLSGVNSRCSWEEPGEGSEDYFNEDDNHMHEERRNSNELDRPRISDFDSEQIKATLKKGLTRPSNFGRRDSRENFEYDRQSRKQSFDSTCSDGPTELLRTRSLDAVHLKFNLEAGQLLPLALRGRLKHGRHFTFMSALNDTAITLVSLSVNGSIADENHPFAAHGPWLQVLLTDDFIEEMNIDIEELLNPEEVEFPKTYSWPERRLIVTILPDEV</sequence>
<dbReference type="GO" id="GO:0005634">
    <property type="term" value="C:nucleus"/>
    <property type="evidence" value="ECO:0007669"/>
    <property type="project" value="TreeGrafter"/>
</dbReference>
<dbReference type="Gene3D" id="3.30.1360.230">
    <property type="entry name" value="Sufu, C-terminal domain"/>
    <property type="match status" value="1"/>
</dbReference>
<dbReference type="EMBL" id="CACVKT020009472">
    <property type="protein sequence ID" value="CAC5421989.1"/>
    <property type="molecule type" value="Genomic_DNA"/>
</dbReference>
<reference evidence="4 5" key="1">
    <citation type="submission" date="2020-06" db="EMBL/GenBank/DDBJ databases">
        <authorList>
            <person name="Li R."/>
            <person name="Bekaert M."/>
        </authorList>
    </citation>
    <scope>NUCLEOTIDE SEQUENCE [LARGE SCALE GENOMIC DNA]</scope>
    <source>
        <strain evidence="5">wild</strain>
    </source>
</reference>
<evidence type="ECO:0000313" key="5">
    <source>
        <dbReference type="Proteomes" id="UP000507470"/>
    </source>
</evidence>
<dbReference type="SUPFAM" id="SSF103359">
    <property type="entry name" value="Suppressor of Fused, N-terminal domain"/>
    <property type="match status" value="1"/>
</dbReference>
<dbReference type="AlphaFoldDB" id="A0A6J8EMX7"/>
<evidence type="ECO:0000259" key="2">
    <source>
        <dbReference type="Pfam" id="PF05076"/>
    </source>
</evidence>
<dbReference type="Pfam" id="PF12470">
    <property type="entry name" value="SUFU_C"/>
    <property type="match status" value="1"/>
</dbReference>
<protein>
    <submittedName>
        <fullName evidence="4">SUFU</fullName>
    </submittedName>
</protein>
<feature type="compositionally biased region" description="Acidic residues" evidence="1">
    <location>
        <begin position="359"/>
        <end position="370"/>
    </location>
</feature>
<dbReference type="InterPro" id="IPR007768">
    <property type="entry name" value="Suppressor_of_fused"/>
</dbReference>